<dbReference type="EMBL" id="NSIT01000424">
    <property type="protein sequence ID" value="PJE77699.1"/>
    <property type="molecule type" value="Genomic_DNA"/>
</dbReference>
<sequence length="123" mass="14118">MACDVGVNIRVLFFQVFHHLKVPLRCRLVDWGPFAYGAGVHIRALFYQVFHQLKVAALCRHPDALCHHPDQGDRVCRSSVNNGCARLKQCFNQTKGSFFSRTDELIYPVFRRRPDSIGGFRRG</sequence>
<accession>A0A2H9T3D5</accession>
<proteinExistence type="predicted"/>
<name>A0A2H9T3D5_9ZZZZ</name>
<gene>
    <name evidence="1" type="ORF">CI610_03374</name>
</gene>
<evidence type="ECO:0000313" key="1">
    <source>
        <dbReference type="EMBL" id="PJE77699.1"/>
    </source>
</evidence>
<reference evidence="1" key="1">
    <citation type="journal article" date="2017" name="Appl. Environ. Microbiol.">
        <title>Molecular characterization of an Endozoicomonas-like organism causing infection in king scallop Pecten maximus L.</title>
        <authorList>
            <person name="Cano I."/>
            <person name="van Aerle R."/>
            <person name="Ross S."/>
            <person name="Verner-Jeffreys D.W."/>
            <person name="Paley R.K."/>
            <person name="Rimmer G."/>
            <person name="Ryder D."/>
            <person name="Hooper P."/>
            <person name="Stone D."/>
            <person name="Feist S.W."/>
        </authorList>
    </citation>
    <scope>NUCLEOTIDE SEQUENCE</scope>
</reference>
<dbReference type="AlphaFoldDB" id="A0A2H9T3D5"/>
<organism evidence="1">
    <name type="scientific">invertebrate metagenome</name>
    <dbReference type="NCBI Taxonomy" id="1711999"/>
    <lineage>
        <taxon>unclassified sequences</taxon>
        <taxon>metagenomes</taxon>
        <taxon>organismal metagenomes</taxon>
    </lineage>
</organism>
<protein>
    <submittedName>
        <fullName evidence="1">Uncharacterized protein</fullName>
    </submittedName>
</protein>
<comment type="caution">
    <text evidence="1">The sequence shown here is derived from an EMBL/GenBank/DDBJ whole genome shotgun (WGS) entry which is preliminary data.</text>
</comment>